<evidence type="ECO:0000313" key="2">
    <source>
        <dbReference type="Proteomes" id="UP001168098"/>
    </source>
</evidence>
<dbReference type="PANTHER" id="PTHR35304:SF3">
    <property type="entry name" value="CATHEPSIN PROPEPTIDE INHIBITOR DOMAIN-CONTAINING PROTEIN"/>
    <property type="match status" value="1"/>
</dbReference>
<gene>
    <name evidence="1" type="ORF">PVL29_004936</name>
</gene>
<accession>A0AA39A980</accession>
<comment type="caution">
    <text evidence="1">The sequence shown here is derived from an EMBL/GenBank/DDBJ whole genome shotgun (WGS) entry which is preliminary data.</text>
</comment>
<name>A0AA39A980_VITRO</name>
<keyword evidence="2" id="KW-1185">Reference proteome</keyword>
<evidence type="ECO:0000313" key="1">
    <source>
        <dbReference type="EMBL" id="KAJ9703341.1"/>
    </source>
</evidence>
<dbReference type="Proteomes" id="UP001168098">
    <property type="component" value="Unassembled WGS sequence"/>
</dbReference>
<dbReference type="EMBL" id="JARBHA010000004">
    <property type="protein sequence ID" value="KAJ9703341.1"/>
    <property type="molecule type" value="Genomic_DNA"/>
</dbReference>
<proteinExistence type="predicted"/>
<reference evidence="1 2" key="1">
    <citation type="journal article" date="2023" name="BMC Biotechnol.">
        <title>Vitis rotundifolia cv Carlos genome sequencing.</title>
        <authorList>
            <person name="Huff M."/>
            <person name="Hulse-Kemp A."/>
            <person name="Scheffler B."/>
            <person name="Youngblood R."/>
            <person name="Simpson S."/>
            <person name="Babiker E."/>
            <person name="Staton M."/>
        </authorList>
    </citation>
    <scope>NUCLEOTIDE SEQUENCE [LARGE SCALE GENOMIC DNA]</scope>
    <source>
        <tissue evidence="1">Leaf</tissue>
    </source>
</reference>
<dbReference type="AlphaFoldDB" id="A0AA39A980"/>
<organism evidence="1 2">
    <name type="scientific">Vitis rotundifolia</name>
    <name type="common">Muscadine grape</name>
    <dbReference type="NCBI Taxonomy" id="103349"/>
    <lineage>
        <taxon>Eukaryota</taxon>
        <taxon>Viridiplantae</taxon>
        <taxon>Streptophyta</taxon>
        <taxon>Embryophyta</taxon>
        <taxon>Tracheophyta</taxon>
        <taxon>Spermatophyta</taxon>
        <taxon>Magnoliopsida</taxon>
        <taxon>eudicotyledons</taxon>
        <taxon>Gunneridae</taxon>
        <taxon>Pentapetalae</taxon>
        <taxon>rosids</taxon>
        <taxon>Vitales</taxon>
        <taxon>Vitaceae</taxon>
        <taxon>Viteae</taxon>
        <taxon>Vitis</taxon>
    </lineage>
</organism>
<dbReference type="PANTHER" id="PTHR35304">
    <property type="entry name" value="OS05G0120300 PROTEIN-RELATED"/>
    <property type="match status" value="1"/>
</dbReference>
<sequence length="138" mass="16008">MNPSCLAGCLDVETPVKVSFMKLYQWPEADAEFLRMLSSTKSMCHDNYVSRQRYLRSYTFSRKESFPDRTKKWFKEKQKMKKNKPTDMSASGSCSFLNAVFNFMFRCVAKVDVHEEEPAGLTRKTSSQTSIFSRVGNR</sequence>
<protein>
    <submittedName>
        <fullName evidence="1">Uncharacterized protein</fullName>
    </submittedName>
</protein>